<comment type="caution">
    <text evidence="3">The sequence shown here is derived from an EMBL/GenBank/DDBJ whole genome shotgun (WGS) entry which is preliminary data.</text>
</comment>
<evidence type="ECO:0000313" key="3">
    <source>
        <dbReference type="EMBL" id="MFB9628653.1"/>
    </source>
</evidence>
<dbReference type="RefSeq" id="WP_344990552.1">
    <property type="nucleotide sequence ID" value="NZ_BAAAXV010000005.1"/>
</dbReference>
<accession>A0ABV5SCU4</accession>
<protein>
    <submittedName>
        <fullName evidence="3">NAD-dependent epimerase/dehydratase family protein</fullName>
    </submittedName>
</protein>
<comment type="similarity">
    <text evidence="1">Belongs to the NAD(P)-dependent epimerase/dehydratase family.</text>
</comment>
<sequence length="328" mass="35458">MAPHDSTPRALITGGLGFIGGWLARRLLAEGYRVTALDMSGVPGSTAEALGLVRHPAFTVVRGGVTDPGTYADLDDDFEVIVHAAAILGVDRVTRQSIETLDVNIRGTQLCLEFSRRQRLLRRFLLMSTSEVYGPRAGNAYEVSSLSLQTDSMRWSYAASKAACEFLGMAYHHEQGVPVTIVRPFNVYGPHRYSPNAMTTFIARALRGEDLDIRGDGNQRRSWCYISDFVHGLLRCIERPQAVGATFNLGNDAATLSVTELARRIVELSGSASCLRTVDGGGPDVLDRSPSIEKAGRLLGYRPVVGLDAGIARVITSMRASELACSAA</sequence>
<feature type="domain" description="NAD-dependent epimerase/dehydratase" evidence="2">
    <location>
        <begin position="10"/>
        <end position="250"/>
    </location>
</feature>
<name>A0ABV5SCU4_9ACTN</name>
<evidence type="ECO:0000256" key="1">
    <source>
        <dbReference type="ARBA" id="ARBA00007637"/>
    </source>
</evidence>
<evidence type="ECO:0000313" key="4">
    <source>
        <dbReference type="Proteomes" id="UP001589532"/>
    </source>
</evidence>
<dbReference type="PANTHER" id="PTHR43000">
    <property type="entry name" value="DTDP-D-GLUCOSE 4,6-DEHYDRATASE-RELATED"/>
    <property type="match status" value="1"/>
</dbReference>
<keyword evidence="4" id="KW-1185">Reference proteome</keyword>
<evidence type="ECO:0000259" key="2">
    <source>
        <dbReference type="Pfam" id="PF01370"/>
    </source>
</evidence>
<dbReference type="InterPro" id="IPR036291">
    <property type="entry name" value="NAD(P)-bd_dom_sf"/>
</dbReference>
<gene>
    <name evidence="3" type="ORF">ACFFSA_36735</name>
</gene>
<dbReference type="EMBL" id="JBHMBW010000049">
    <property type="protein sequence ID" value="MFB9628653.1"/>
    <property type="molecule type" value="Genomic_DNA"/>
</dbReference>
<dbReference type="SUPFAM" id="SSF51735">
    <property type="entry name" value="NAD(P)-binding Rossmann-fold domains"/>
    <property type="match status" value="1"/>
</dbReference>
<dbReference type="Pfam" id="PF01370">
    <property type="entry name" value="Epimerase"/>
    <property type="match status" value="1"/>
</dbReference>
<organism evidence="3 4">
    <name type="scientific">Nonomuraea helvata</name>
    <dbReference type="NCBI Taxonomy" id="37484"/>
    <lineage>
        <taxon>Bacteria</taxon>
        <taxon>Bacillati</taxon>
        <taxon>Actinomycetota</taxon>
        <taxon>Actinomycetes</taxon>
        <taxon>Streptosporangiales</taxon>
        <taxon>Streptosporangiaceae</taxon>
        <taxon>Nonomuraea</taxon>
    </lineage>
</organism>
<reference evidence="3 4" key="1">
    <citation type="submission" date="2024-09" db="EMBL/GenBank/DDBJ databases">
        <authorList>
            <person name="Sun Q."/>
            <person name="Mori K."/>
        </authorList>
    </citation>
    <scope>NUCLEOTIDE SEQUENCE [LARGE SCALE GENOMIC DNA]</scope>
    <source>
        <strain evidence="3 4">JCM 3143</strain>
    </source>
</reference>
<dbReference type="Proteomes" id="UP001589532">
    <property type="component" value="Unassembled WGS sequence"/>
</dbReference>
<dbReference type="Gene3D" id="3.40.50.720">
    <property type="entry name" value="NAD(P)-binding Rossmann-like Domain"/>
    <property type="match status" value="1"/>
</dbReference>
<dbReference type="InterPro" id="IPR001509">
    <property type="entry name" value="Epimerase_deHydtase"/>
</dbReference>
<proteinExistence type="inferred from homology"/>